<dbReference type="PROSITE" id="PS50835">
    <property type="entry name" value="IG_LIKE"/>
    <property type="match status" value="3"/>
</dbReference>
<feature type="region of interest" description="Disordered" evidence="17">
    <location>
        <begin position="1145"/>
        <end position="1184"/>
    </location>
</feature>
<dbReference type="STRING" id="27835.A0A0N4XTS9"/>
<evidence type="ECO:0000256" key="19">
    <source>
        <dbReference type="SAM" id="SignalP"/>
    </source>
</evidence>
<dbReference type="InterPro" id="IPR050122">
    <property type="entry name" value="RTK"/>
</dbReference>
<dbReference type="PROSITE" id="PS50011">
    <property type="entry name" value="PROTEIN_KINASE_DOM"/>
    <property type="match status" value="1"/>
</dbReference>
<dbReference type="GO" id="GO:0005886">
    <property type="term" value="C:plasma membrane"/>
    <property type="evidence" value="ECO:0007669"/>
    <property type="project" value="TreeGrafter"/>
</dbReference>
<dbReference type="AlphaFoldDB" id="A0A0N4XTS9"/>
<keyword evidence="23" id="KW-1185">Reference proteome</keyword>
<dbReference type="GO" id="GO:0046872">
    <property type="term" value="F:metal ion binding"/>
    <property type="evidence" value="ECO:0007669"/>
    <property type="project" value="UniProtKB-KW"/>
</dbReference>
<dbReference type="InterPro" id="IPR003599">
    <property type="entry name" value="Ig_sub"/>
</dbReference>
<dbReference type="GO" id="GO:0005524">
    <property type="term" value="F:ATP binding"/>
    <property type="evidence" value="ECO:0007669"/>
    <property type="project" value="UniProtKB-KW"/>
</dbReference>
<dbReference type="SMART" id="SM00219">
    <property type="entry name" value="TyrKc"/>
    <property type="match status" value="1"/>
</dbReference>
<keyword evidence="7 18" id="KW-1133">Transmembrane helix</keyword>
<dbReference type="SMART" id="SM00408">
    <property type="entry name" value="IGc2"/>
    <property type="match status" value="3"/>
</dbReference>
<dbReference type="PANTHER" id="PTHR24416">
    <property type="entry name" value="TYROSINE-PROTEIN KINASE RECEPTOR"/>
    <property type="match status" value="1"/>
</dbReference>
<dbReference type="InterPro" id="IPR000719">
    <property type="entry name" value="Prot_kinase_dom"/>
</dbReference>
<dbReference type="OMA" id="KIMCAIG"/>
<dbReference type="CDD" id="cd00192">
    <property type="entry name" value="PTKc"/>
    <property type="match status" value="1"/>
</dbReference>
<dbReference type="Proteomes" id="UP000271162">
    <property type="component" value="Unassembled WGS sequence"/>
</dbReference>
<keyword evidence="6 15" id="KW-0067">ATP-binding</keyword>
<dbReference type="InterPro" id="IPR008266">
    <property type="entry name" value="Tyr_kinase_AS"/>
</dbReference>
<feature type="binding site" evidence="15">
    <location>
        <position position="990"/>
    </location>
    <ligand>
        <name>ATP</name>
        <dbReference type="ChEBI" id="CHEBI:30616"/>
    </ligand>
</feature>
<gene>
    <name evidence="22" type="ORF">NBR_LOCUS6039</name>
</gene>
<keyword evidence="12" id="KW-0325">Glycoprotein</keyword>
<feature type="binding site" evidence="16">
    <location>
        <position position="991"/>
    </location>
    <ligand>
        <name>Mg(2+)</name>
        <dbReference type="ChEBI" id="CHEBI:18420"/>
    </ligand>
</feature>
<dbReference type="GO" id="GO:0007169">
    <property type="term" value="P:cell surface receptor protein tyrosine kinase signaling pathway"/>
    <property type="evidence" value="ECO:0007669"/>
    <property type="project" value="TreeGrafter"/>
</dbReference>
<dbReference type="InterPro" id="IPR013098">
    <property type="entry name" value="Ig_I-set"/>
</dbReference>
<evidence type="ECO:0000259" key="20">
    <source>
        <dbReference type="PROSITE" id="PS50011"/>
    </source>
</evidence>
<evidence type="ECO:0000256" key="15">
    <source>
        <dbReference type="PIRSR" id="PIRSR000615-2"/>
    </source>
</evidence>
<dbReference type="GO" id="GO:0043235">
    <property type="term" value="C:receptor complex"/>
    <property type="evidence" value="ECO:0007669"/>
    <property type="project" value="TreeGrafter"/>
</dbReference>
<evidence type="ECO:0000256" key="2">
    <source>
        <dbReference type="ARBA" id="ARBA00022679"/>
    </source>
</evidence>
<feature type="signal peptide" evidence="19">
    <location>
        <begin position="1"/>
        <end position="17"/>
    </location>
</feature>
<keyword evidence="3 18" id="KW-0812">Transmembrane</keyword>
<name>A0A0N4XTS9_NIPBR</name>
<dbReference type="InterPro" id="IPR001245">
    <property type="entry name" value="Ser-Thr/Tyr_kinase_cat_dom"/>
</dbReference>
<dbReference type="Pfam" id="PF07714">
    <property type="entry name" value="PK_Tyr_Ser-Thr"/>
    <property type="match status" value="1"/>
</dbReference>
<dbReference type="SMART" id="SM00409">
    <property type="entry name" value="IG"/>
    <property type="match status" value="6"/>
</dbReference>
<feature type="domain" description="Ig-like" evidence="21">
    <location>
        <begin position="21"/>
        <end position="122"/>
    </location>
</feature>
<keyword evidence="4 15" id="KW-0547">Nucleotide-binding</keyword>
<dbReference type="PROSITE" id="PS00109">
    <property type="entry name" value="PROTEIN_KINASE_TYR"/>
    <property type="match status" value="1"/>
</dbReference>
<feature type="compositionally biased region" description="Basic and acidic residues" evidence="17">
    <location>
        <begin position="1172"/>
        <end position="1184"/>
    </location>
</feature>
<dbReference type="InterPro" id="IPR020635">
    <property type="entry name" value="Tyr_kinase_cat_dom"/>
</dbReference>
<keyword evidence="13" id="KW-0393">Immunoglobulin domain</keyword>
<evidence type="ECO:0000256" key="7">
    <source>
        <dbReference type="ARBA" id="ARBA00022989"/>
    </source>
</evidence>
<feature type="active site" description="Proton acceptor" evidence="14">
    <location>
        <position position="986"/>
    </location>
</feature>
<keyword evidence="10" id="KW-1015">Disulfide bond</keyword>
<evidence type="ECO:0000313" key="23">
    <source>
        <dbReference type="Proteomes" id="UP000271162"/>
    </source>
</evidence>
<feature type="domain" description="Ig-like" evidence="21">
    <location>
        <begin position="554"/>
        <end position="651"/>
    </location>
</feature>
<evidence type="ECO:0000256" key="11">
    <source>
        <dbReference type="ARBA" id="ARBA00023170"/>
    </source>
</evidence>
<evidence type="ECO:0000256" key="9">
    <source>
        <dbReference type="ARBA" id="ARBA00023137"/>
    </source>
</evidence>
<dbReference type="InterPro" id="IPR013783">
    <property type="entry name" value="Ig-like_fold"/>
</dbReference>
<dbReference type="Gene3D" id="1.10.510.10">
    <property type="entry name" value="Transferase(Phosphotransferase) domain 1"/>
    <property type="match status" value="1"/>
</dbReference>
<evidence type="ECO:0000256" key="1">
    <source>
        <dbReference type="ARBA" id="ARBA00004167"/>
    </source>
</evidence>
<dbReference type="EMBL" id="UYSL01019772">
    <property type="protein sequence ID" value="VDL69628.1"/>
    <property type="molecule type" value="Genomic_DNA"/>
</dbReference>
<accession>A0A0N4XTS9</accession>
<feature type="transmembrane region" description="Helical" evidence="18">
    <location>
        <begin position="755"/>
        <end position="777"/>
    </location>
</feature>
<dbReference type="InterPro" id="IPR036179">
    <property type="entry name" value="Ig-like_dom_sf"/>
</dbReference>
<dbReference type="Gene3D" id="2.60.40.10">
    <property type="entry name" value="Immunoglobulins"/>
    <property type="match status" value="3"/>
</dbReference>
<comment type="subcellular location">
    <subcellularLocation>
        <location evidence="1">Membrane</location>
        <topology evidence="1">Single-pass membrane protein</topology>
    </subcellularLocation>
</comment>
<feature type="chain" id="PRO_5043124896" evidence="19">
    <location>
        <begin position="18"/>
        <end position="1184"/>
    </location>
</feature>
<dbReference type="Gene3D" id="3.30.200.20">
    <property type="entry name" value="Phosphorylase Kinase, domain 1"/>
    <property type="match status" value="1"/>
</dbReference>
<dbReference type="SUPFAM" id="SSF56112">
    <property type="entry name" value="Protein kinase-like (PK-like)"/>
    <property type="match status" value="1"/>
</dbReference>
<evidence type="ECO:0000256" key="12">
    <source>
        <dbReference type="ARBA" id="ARBA00023180"/>
    </source>
</evidence>
<dbReference type="InterPro" id="IPR011009">
    <property type="entry name" value="Kinase-like_dom_sf"/>
</dbReference>
<proteinExistence type="predicted"/>
<evidence type="ECO:0000256" key="3">
    <source>
        <dbReference type="ARBA" id="ARBA00022692"/>
    </source>
</evidence>
<reference evidence="22 23" key="2">
    <citation type="submission" date="2018-11" db="EMBL/GenBank/DDBJ databases">
        <authorList>
            <consortium name="Pathogen Informatics"/>
        </authorList>
    </citation>
    <scope>NUCLEOTIDE SEQUENCE [LARGE SCALE GENOMIC DNA]</scope>
</reference>
<organism evidence="24">
    <name type="scientific">Nippostrongylus brasiliensis</name>
    <name type="common">Rat hookworm</name>
    <dbReference type="NCBI Taxonomy" id="27835"/>
    <lineage>
        <taxon>Eukaryota</taxon>
        <taxon>Metazoa</taxon>
        <taxon>Ecdysozoa</taxon>
        <taxon>Nematoda</taxon>
        <taxon>Chromadorea</taxon>
        <taxon>Rhabditida</taxon>
        <taxon>Rhabditina</taxon>
        <taxon>Rhabditomorpha</taxon>
        <taxon>Strongyloidea</taxon>
        <taxon>Heligmosomidae</taxon>
        <taxon>Nippostrongylus</taxon>
    </lineage>
</organism>
<protein>
    <submittedName>
        <fullName evidence="24">Tyrosine kinase (inferred by orthology to a S. mansoni protein)</fullName>
    </submittedName>
</protein>
<keyword evidence="16" id="KW-0479">Metal-binding</keyword>
<dbReference type="PIRSF" id="PIRSF000615">
    <property type="entry name" value="TyrPK_CSF1-R"/>
    <property type="match status" value="1"/>
</dbReference>
<dbReference type="InterPro" id="IPR007110">
    <property type="entry name" value="Ig-like_dom"/>
</dbReference>
<keyword evidence="8 18" id="KW-0472">Membrane</keyword>
<evidence type="ECO:0000256" key="10">
    <source>
        <dbReference type="ARBA" id="ARBA00023157"/>
    </source>
</evidence>
<dbReference type="GO" id="GO:0009653">
    <property type="term" value="P:anatomical structure morphogenesis"/>
    <property type="evidence" value="ECO:0007669"/>
    <property type="project" value="UniProtKB-ARBA"/>
</dbReference>
<evidence type="ECO:0000256" key="8">
    <source>
        <dbReference type="ARBA" id="ARBA00023136"/>
    </source>
</evidence>
<evidence type="ECO:0000256" key="4">
    <source>
        <dbReference type="ARBA" id="ARBA00022741"/>
    </source>
</evidence>
<dbReference type="InterPro" id="IPR003598">
    <property type="entry name" value="Ig_sub2"/>
</dbReference>
<dbReference type="CDD" id="cd00096">
    <property type="entry name" value="Ig"/>
    <property type="match status" value="1"/>
</dbReference>
<keyword evidence="5" id="KW-0418">Kinase</keyword>
<dbReference type="FunFam" id="1.10.510.10:FF:000554">
    <property type="entry name" value="Predicted protein"/>
    <property type="match status" value="1"/>
</dbReference>
<keyword evidence="9" id="KW-0829">Tyrosine-protein kinase</keyword>
<evidence type="ECO:0000256" key="13">
    <source>
        <dbReference type="ARBA" id="ARBA00023319"/>
    </source>
</evidence>
<evidence type="ECO:0000256" key="14">
    <source>
        <dbReference type="PIRSR" id="PIRSR000615-1"/>
    </source>
</evidence>
<feature type="domain" description="Ig-like" evidence="21">
    <location>
        <begin position="658"/>
        <end position="745"/>
    </location>
</feature>
<evidence type="ECO:0000256" key="18">
    <source>
        <dbReference type="SAM" id="Phobius"/>
    </source>
</evidence>
<evidence type="ECO:0000313" key="24">
    <source>
        <dbReference type="WBParaSite" id="NBR_0000603801-mRNA-1"/>
    </source>
</evidence>
<keyword evidence="11" id="KW-0675">Receptor</keyword>
<dbReference type="SUPFAM" id="SSF48726">
    <property type="entry name" value="Immunoglobulin"/>
    <property type="match status" value="2"/>
</dbReference>
<keyword evidence="19" id="KW-0732">Signal</keyword>
<evidence type="ECO:0000256" key="16">
    <source>
        <dbReference type="PIRSR" id="PIRSR000615-3"/>
    </source>
</evidence>
<dbReference type="WBParaSite" id="NBR_0000603801-mRNA-1">
    <property type="protein sequence ID" value="NBR_0000603801-mRNA-1"/>
    <property type="gene ID" value="NBR_0000603801"/>
</dbReference>
<dbReference type="PANTHER" id="PTHR24416:SF602">
    <property type="entry name" value="PROTEIN VER-1-RELATED"/>
    <property type="match status" value="1"/>
</dbReference>
<keyword evidence="2" id="KW-0808">Transferase</keyword>
<dbReference type="Pfam" id="PF13895">
    <property type="entry name" value="Ig_2"/>
    <property type="match status" value="1"/>
</dbReference>
<evidence type="ECO:0000259" key="21">
    <source>
        <dbReference type="PROSITE" id="PS50835"/>
    </source>
</evidence>
<evidence type="ECO:0000313" key="22">
    <source>
        <dbReference type="EMBL" id="VDL69628.1"/>
    </source>
</evidence>
<evidence type="ECO:0000256" key="6">
    <source>
        <dbReference type="ARBA" id="ARBA00022840"/>
    </source>
</evidence>
<sequence>MLLDIICLAVLVAGVQSFSPPSLTTSPDRNIEHDPSIGDFLEVRAGEDIRLTCSDITNEAVEFAFPNLTDNRGNSDDDFNSRYRIEDLGYEKTLHLVNLKESDTGTYKCHSKDDPTLSTEIHLFVRGSGVFVPALFEGLVVTDSEFVVPCKSSRHLSKDDVELRANGKVWKSASKFYDPRVGFKLNSKTAEEKVVNQQTFECIHKGHPRDTATFLIVLQEAQKNDLELIFEEPDPWPYIGGEYSLNCILKLKGRGRIENKYQYHLNFTCPRCTQPAVIHKKSTQNDRIVHSIEIASLTPDDRGKYTCSWYFDGQLNHTIVRNLEVSPKKGQIKVLHRTPQEVNVKEGSSINLSAELAAFPEDLPGFNAKWIRKYIKPPKTVNETENLVSDNDHQIVSERLDGGRVNEKIAIKNAALEMSGVYVLTIELLDTVRTIEWRVNVQNERISARIDMMSPHSWVVFDQQYYQIGTPLHVNCLVSAVPPATVTFMRRRPYSSAPWIGLDRSELVELKGTYESGFLWNTTVEDDLDLRCEGERNGRTNFEEKRVRVSESEPFVKTSWTRSEHSTSQEDPKEIYEGDNVKLTCTMPNDEDWTVQWVFRDHPLNDVYNVVDVHSRQLIADIKNVTSGNAGEYTCVMQKGDQKKRLKQIISVVKTVKPYHTQSDPEKPRMLEYGKPADIECIIDGTPKPDFKWLKDGHPYEGGELSSDNRRLHIARVAPEDKGEFECVATNRAGTSVYKLATRVEGAPKRVSSSILFVTFMLLLGLVFCLITTLIMYCKQRKKAIEQDRALNVLYEQLMKTIEGPPPTGPKLPLDQRVYQLPYNRQYELERDNLEIGNRVRPLVGTNVQHQKMLADELKIMCAIGKHPNVLSLIGAITKNMKGGELYVVVELCDNGNLKEYLLKYKNKFINELKTTAQPDDGYLRPDSSVRTHYASEQIPDWSNDMESDRLISDNTMLATSDLISFAMQVANGMEYLSSIPCIHRDLAARNVLLTNKRICRIADFGMAKNENKNYYRLRKKNVLVPYRWMSIEAIQDGVYTLESDAWSFGILLYEIFTLGGLPYPTIANEELLDKLLAGHRNSKPQYCHDDIYDLMVRCWDKDPNERPNFTQCIHQLKQQLRLASPQLLERVELDLGEECKRQDALSQWLTPEPDPREGINGFGSMNPSSPKHSERIYISEFSR</sequence>
<keyword evidence="16" id="KW-0460">Magnesium</keyword>
<feature type="binding site" evidence="16">
    <location>
        <position position="1004"/>
    </location>
    <ligand>
        <name>Mg(2+)</name>
        <dbReference type="ChEBI" id="CHEBI:18420"/>
    </ligand>
</feature>
<reference evidence="24" key="1">
    <citation type="submission" date="2017-02" db="UniProtKB">
        <authorList>
            <consortium name="WormBaseParasite"/>
        </authorList>
    </citation>
    <scope>IDENTIFICATION</scope>
</reference>
<feature type="domain" description="Protein kinase" evidence="20">
    <location>
        <begin position="812"/>
        <end position="1123"/>
    </location>
</feature>
<evidence type="ECO:0000256" key="17">
    <source>
        <dbReference type="SAM" id="MobiDB-lite"/>
    </source>
</evidence>
<evidence type="ECO:0000256" key="5">
    <source>
        <dbReference type="ARBA" id="ARBA00022777"/>
    </source>
</evidence>
<dbReference type="Pfam" id="PF07679">
    <property type="entry name" value="I-set"/>
    <property type="match status" value="1"/>
</dbReference>
<dbReference type="GO" id="GO:0004714">
    <property type="term" value="F:transmembrane receptor protein tyrosine kinase activity"/>
    <property type="evidence" value="ECO:0007669"/>
    <property type="project" value="TreeGrafter"/>
</dbReference>